<dbReference type="GO" id="GO:0031417">
    <property type="term" value="C:NatC complex"/>
    <property type="evidence" value="ECO:0007669"/>
    <property type="project" value="InterPro"/>
</dbReference>
<evidence type="ECO:0000256" key="2">
    <source>
        <dbReference type="ARBA" id="ARBA00006289"/>
    </source>
</evidence>
<dbReference type="OrthoDB" id="269405at2759"/>
<reference evidence="6" key="1">
    <citation type="submission" date="2022-07" db="EMBL/GenBank/DDBJ databases">
        <title>Phylogenomic reconstructions and comparative analyses of Kickxellomycotina fungi.</title>
        <authorList>
            <person name="Reynolds N.K."/>
            <person name="Stajich J.E."/>
            <person name="Barry K."/>
            <person name="Grigoriev I.V."/>
            <person name="Crous P."/>
            <person name="Smith M.E."/>
        </authorList>
    </citation>
    <scope>NUCLEOTIDE SEQUENCE</scope>
    <source>
        <strain evidence="6">NRRL 1566</strain>
    </source>
</reference>
<evidence type="ECO:0000256" key="1">
    <source>
        <dbReference type="ARBA" id="ARBA00004496"/>
    </source>
</evidence>
<comment type="subcellular location">
    <subcellularLocation>
        <location evidence="1">Cytoplasm</location>
    </subcellularLocation>
</comment>
<dbReference type="InterPro" id="IPR057982">
    <property type="entry name" value="TPR_NAA35"/>
</dbReference>
<dbReference type="Proteomes" id="UP001139887">
    <property type="component" value="Unassembled WGS sequence"/>
</dbReference>
<sequence>MEGGHLNDNLEQLSLESIAIKDSQDDVWQDITELVDKGTQELSSGQLLKPAYFTLFDAMTSIEVMDPRLDMGMLSKEDHEEIAQWDIQRKLNLHEALWISLQMFRCEMTWHMSASLLQTIYTCNYFTQYSMDQMVGEEESDNPVRDLVLYPILVGTGLCCRYVWNEYGRENVFREEDVHFGAVSPHFFDEYSQSDALRLLDVAQAYLEQKKDDEAAQQLLVLVHVRRHWLQGLAWLSSDDGNERALEELARLQQVEWRISESGQCVRGVFDRKCMRRYPSAAPTKPIELASIEKSYQTLVQMARDLHELLGALEQARSVEHLMYIFQAIAIRSPQPEPFVRSVVMSAFERDGRVRGSESLESFARRAILEVAAAPTKALSAVDGEMARVLADWFRTHCQNGPRQRRIALKYLGMWDAMQAVAEQNDINAYGGDPSQNPFWTSSWIYLMKLLLLEEGMLAGVRLCVYLDYEMPLLFGYLTQVLEAHVAHIDRMLSFVAQKSDQQPRAMQLLRWRASALAQKELCLAEWLIAHACERLNVFVAPWHKHSGSQSALQAALRLDAEPAQRARYALRLRAMSMLGSPSFLNFDGWKATVAQLDECRIADLFEHASAALLRARMALDDGRRHGSSSSDPELAAWEAAHKPVYHAVLANSVSLSKLLQSHVFATAATAELGVTGDAAQRNRLSLLNADLNAAQGMQPTTNKKKLKKIKRERQWRDDVNKLVSDKLQISWSTGKHPDWPIYTFIDP</sequence>
<organism evidence="6 7">
    <name type="scientific">Coemansia brasiliensis</name>
    <dbReference type="NCBI Taxonomy" id="2650707"/>
    <lineage>
        <taxon>Eukaryota</taxon>
        <taxon>Fungi</taxon>
        <taxon>Fungi incertae sedis</taxon>
        <taxon>Zoopagomycota</taxon>
        <taxon>Kickxellomycotina</taxon>
        <taxon>Kickxellomycetes</taxon>
        <taxon>Kickxellales</taxon>
        <taxon>Kickxellaceae</taxon>
        <taxon>Coemansia</taxon>
    </lineage>
</organism>
<dbReference type="Pfam" id="PF25789">
    <property type="entry name" value="TPR_NAA35"/>
    <property type="match status" value="1"/>
</dbReference>
<feature type="domain" description="NAA35-like TPR repeats" evidence="5">
    <location>
        <begin position="316"/>
        <end position="622"/>
    </location>
</feature>
<dbReference type="AlphaFoldDB" id="A0A9W8LZN6"/>
<name>A0A9W8LZN6_9FUNG</name>
<dbReference type="Pfam" id="PF04112">
    <property type="entry name" value="Mak10"/>
    <property type="match status" value="1"/>
</dbReference>
<evidence type="ECO:0000256" key="3">
    <source>
        <dbReference type="ARBA" id="ARBA00022490"/>
    </source>
</evidence>
<accession>A0A9W8LZN6</accession>
<dbReference type="PANTHER" id="PTHR21373:SF0">
    <property type="entry name" value="N-ALPHA-ACETYLTRANSFERASE 35, NATC AUXILIARY SUBUNIT"/>
    <property type="match status" value="1"/>
</dbReference>
<keyword evidence="3" id="KW-0963">Cytoplasm</keyword>
<dbReference type="PANTHER" id="PTHR21373">
    <property type="entry name" value="GLUCOSE REPRESSIBLE PROTEIN MAK10"/>
    <property type="match status" value="1"/>
</dbReference>
<feature type="domain" description="NAA35-like N-terminal" evidence="4">
    <location>
        <begin position="45"/>
        <end position="195"/>
    </location>
</feature>
<comment type="caution">
    <text evidence="6">The sequence shown here is derived from an EMBL/GenBank/DDBJ whole genome shotgun (WGS) entry which is preliminary data.</text>
</comment>
<evidence type="ECO:0000259" key="4">
    <source>
        <dbReference type="Pfam" id="PF04112"/>
    </source>
</evidence>
<dbReference type="InterPro" id="IPR007244">
    <property type="entry name" value="Naa35_N"/>
</dbReference>
<dbReference type="EMBL" id="JANBUW010000082">
    <property type="protein sequence ID" value="KAJ2849378.1"/>
    <property type="molecule type" value="Genomic_DNA"/>
</dbReference>
<gene>
    <name evidence="6" type="primary">MAK10</name>
    <name evidence="6" type="ORF">IWW36_002669</name>
</gene>
<keyword evidence="7" id="KW-1185">Reference proteome</keyword>
<evidence type="ECO:0000259" key="5">
    <source>
        <dbReference type="Pfam" id="PF25789"/>
    </source>
</evidence>
<evidence type="ECO:0000313" key="7">
    <source>
        <dbReference type="Proteomes" id="UP001139887"/>
    </source>
</evidence>
<comment type="similarity">
    <text evidence="2">Belongs to the MAK10 family.</text>
</comment>
<proteinExistence type="inferred from homology"/>
<protein>
    <submittedName>
        <fullName evidence="6">N-alpha-acetyltransferase, non-catalitic subunit</fullName>
    </submittedName>
</protein>
<dbReference type="InterPro" id="IPR057983">
    <property type="entry name" value="NAA35-like_N"/>
</dbReference>
<evidence type="ECO:0000313" key="6">
    <source>
        <dbReference type="EMBL" id="KAJ2849378.1"/>
    </source>
</evidence>